<feature type="compositionally biased region" description="Basic and acidic residues" evidence="1">
    <location>
        <begin position="185"/>
        <end position="195"/>
    </location>
</feature>
<reference evidence="2 3" key="1">
    <citation type="journal article" date="2022" name="bioRxiv">
        <title>Genomics of Preaxostyla Flagellates Illuminates Evolutionary Transitions and the Path Towards Mitochondrial Loss.</title>
        <authorList>
            <person name="Novak L.V.F."/>
            <person name="Treitli S.C."/>
            <person name="Pyrih J."/>
            <person name="Halakuc P."/>
            <person name="Pipaliya S.V."/>
            <person name="Vacek V."/>
            <person name="Brzon O."/>
            <person name="Soukal P."/>
            <person name="Eme L."/>
            <person name="Dacks J.B."/>
            <person name="Karnkowska A."/>
            <person name="Elias M."/>
            <person name="Hampl V."/>
        </authorList>
    </citation>
    <scope>NUCLEOTIDE SEQUENCE [LARGE SCALE GENOMIC DNA]</scope>
    <source>
        <strain evidence="2">NAU3</strain>
        <tissue evidence="2">Gut</tissue>
    </source>
</reference>
<proteinExistence type="predicted"/>
<name>A0ABQ9YJW7_9EUKA</name>
<organism evidence="2 3">
    <name type="scientific">Blattamonas nauphoetae</name>
    <dbReference type="NCBI Taxonomy" id="2049346"/>
    <lineage>
        <taxon>Eukaryota</taxon>
        <taxon>Metamonada</taxon>
        <taxon>Preaxostyla</taxon>
        <taxon>Oxymonadida</taxon>
        <taxon>Blattamonas</taxon>
    </lineage>
</organism>
<evidence type="ECO:0000313" key="2">
    <source>
        <dbReference type="EMBL" id="KAK2964028.1"/>
    </source>
</evidence>
<dbReference type="EMBL" id="JARBJD010000004">
    <property type="protein sequence ID" value="KAK2964028.1"/>
    <property type="molecule type" value="Genomic_DNA"/>
</dbReference>
<accession>A0ABQ9YJW7</accession>
<protein>
    <submittedName>
        <fullName evidence="2">Uncharacterized protein</fullName>
    </submittedName>
</protein>
<keyword evidence="3" id="KW-1185">Reference proteome</keyword>
<comment type="caution">
    <text evidence="2">The sequence shown here is derived from an EMBL/GenBank/DDBJ whole genome shotgun (WGS) entry which is preliminary data.</text>
</comment>
<dbReference type="Proteomes" id="UP001281761">
    <property type="component" value="Unassembled WGS sequence"/>
</dbReference>
<feature type="region of interest" description="Disordered" evidence="1">
    <location>
        <begin position="180"/>
        <end position="265"/>
    </location>
</feature>
<sequence>MQRKQVNSCSIVPLPHSSPIVGVADPWHYAAQTGELLLDRAPSLTHPRLLALPIPGIMQRKQVNSCSIVPLPHSSPIVGVADPWHYAAQTGELLLDRAPSLTHPRLLALPIPGIMQRKQVCSLCELLLDRRTFPQPNEIVAATDHSRAVTYTDSQNSSNDFISYQHHFVCSRKAIEITEGDDEEKLQRHEKREGGDENGVGGDEKGEGGDENGEGGDENGEGGDENGEGGDENGEGGDENGEGGDEKGKEEMRMGKEEMRKGRRR</sequence>
<feature type="compositionally biased region" description="Acidic residues" evidence="1">
    <location>
        <begin position="209"/>
        <end position="243"/>
    </location>
</feature>
<evidence type="ECO:0000256" key="1">
    <source>
        <dbReference type="SAM" id="MobiDB-lite"/>
    </source>
</evidence>
<gene>
    <name evidence="2" type="ORF">BLNAU_1109</name>
</gene>
<evidence type="ECO:0000313" key="3">
    <source>
        <dbReference type="Proteomes" id="UP001281761"/>
    </source>
</evidence>
<feature type="compositionally biased region" description="Basic and acidic residues" evidence="1">
    <location>
        <begin position="244"/>
        <end position="265"/>
    </location>
</feature>